<dbReference type="Proteomes" id="UP001516400">
    <property type="component" value="Unassembled WGS sequence"/>
</dbReference>
<sequence length="105" mass="12473">MQFKISNLKWICTLKTLSGVFVILYLFTSGLSTPPESDIIHLKDGTDIGGLWKTKMEWKAHWVKHWETRQIWVPIWRKVWAPVEMKEWVPLPPPPKSKHWSMLSY</sequence>
<evidence type="ECO:0000313" key="1">
    <source>
        <dbReference type="EMBL" id="KAL3275932.1"/>
    </source>
</evidence>
<accession>A0ABD2NBC3</accession>
<dbReference type="AlphaFoldDB" id="A0ABD2NBC3"/>
<organism evidence="1 2">
    <name type="scientific">Cryptolaemus montrouzieri</name>
    <dbReference type="NCBI Taxonomy" id="559131"/>
    <lineage>
        <taxon>Eukaryota</taxon>
        <taxon>Metazoa</taxon>
        <taxon>Ecdysozoa</taxon>
        <taxon>Arthropoda</taxon>
        <taxon>Hexapoda</taxon>
        <taxon>Insecta</taxon>
        <taxon>Pterygota</taxon>
        <taxon>Neoptera</taxon>
        <taxon>Endopterygota</taxon>
        <taxon>Coleoptera</taxon>
        <taxon>Polyphaga</taxon>
        <taxon>Cucujiformia</taxon>
        <taxon>Coccinelloidea</taxon>
        <taxon>Coccinellidae</taxon>
        <taxon>Scymninae</taxon>
        <taxon>Scymnini</taxon>
        <taxon>Cryptolaemus</taxon>
    </lineage>
</organism>
<dbReference type="Pfam" id="PF16086">
    <property type="entry name" value="DUF4816"/>
    <property type="match status" value="1"/>
</dbReference>
<comment type="caution">
    <text evidence="1">The sequence shown here is derived from an EMBL/GenBank/DDBJ whole genome shotgun (WGS) entry which is preliminary data.</text>
</comment>
<evidence type="ECO:0000313" key="2">
    <source>
        <dbReference type="Proteomes" id="UP001516400"/>
    </source>
</evidence>
<proteinExistence type="predicted"/>
<protein>
    <submittedName>
        <fullName evidence="1">Uncharacterized protein</fullName>
    </submittedName>
</protein>
<reference evidence="1 2" key="1">
    <citation type="journal article" date="2021" name="BMC Biol.">
        <title>Horizontally acquired antibacterial genes associated with adaptive radiation of ladybird beetles.</title>
        <authorList>
            <person name="Li H.S."/>
            <person name="Tang X.F."/>
            <person name="Huang Y.H."/>
            <person name="Xu Z.Y."/>
            <person name="Chen M.L."/>
            <person name="Du X.Y."/>
            <person name="Qiu B.Y."/>
            <person name="Chen P.T."/>
            <person name="Zhang W."/>
            <person name="Slipinski A."/>
            <person name="Escalona H.E."/>
            <person name="Waterhouse R.M."/>
            <person name="Zwick A."/>
            <person name="Pang H."/>
        </authorList>
    </citation>
    <scope>NUCLEOTIDE SEQUENCE [LARGE SCALE GENOMIC DNA]</scope>
    <source>
        <strain evidence="1">SYSU2018</strain>
    </source>
</reference>
<keyword evidence="2" id="KW-1185">Reference proteome</keyword>
<gene>
    <name evidence="1" type="ORF">HHI36_020666</name>
</gene>
<dbReference type="EMBL" id="JABFTP020000083">
    <property type="protein sequence ID" value="KAL3275932.1"/>
    <property type="molecule type" value="Genomic_DNA"/>
</dbReference>
<name>A0ABD2NBC3_9CUCU</name>
<dbReference type="InterPro" id="IPR032134">
    <property type="entry name" value="DUF4816"/>
</dbReference>